<proteinExistence type="predicted"/>
<dbReference type="InterPro" id="IPR001245">
    <property type="entry name" value="Ser-Thr/Tyr_kinase_cat_dom"/>
</dbReference>
<dbReference type="GO" id="GO:0004674">
    <property type="term" value="F:protein serine/threonine kinase activity"/>
    <property type="evidence" value="ECO:0007669"/>
    <property type="project" value="TreeGrafter"/>
</dbReference>
<feature type="region of interest" description="Disordered" evidence="1">
    <location>
        <begin position="596"/>
        <end position="736"/>
    </location>
</feature>
<feature type="compositionally biased region" description="Polar residues" evidence="1">
    <location>
        <begin position="706"/>
        <end position="715"/>
    </location>
</feature>
<evidence type="ECO:0000313" key="4">
    <source>
        <dbReference type="Proteomes" id="UP001497516"/>
    </source>
</evidence>
<dbReference type="PANTHER" id="PTHR44329:SF260">
    <property type="entry name" value="PROTEIN KINASE DOMAIN-CONTAINING PROTEIN"/>
    <property type="match status" value="1"/>
</dbReference>
<accession>A0AAV2C876</accession>
<feature type="compositionally biased region" description="Polar residues" evidence="1">
    <location>
        <begin position="724"/>
        <end position="736"/>
    </location>
</feature>
<dbReference type="FunFam" id="1.10.510.10:FF:000778">
    <property type="entry name" value="Kinase family protein"/>
    <property type="match status" value="1"/>
</dbReference>
<dbReference type="EMBL" id="OZ034813">
    <property type="protein sequence ID" value="CAL1352545.1"/>
    <property type="molecule type" value="Genomic_DNA"/>
</dbReference>
<dbReference type="SUPFAM" id="SSF56112">
    <property type="entry name" value="Protein kinase-like (PK-like)"/>
    <property type="match status" value="1"/>
</dbReference>
<gene>
    <name evidence="3" type="ORF">LTRI10_LOCUS508</name>
</gene>
<name>A0AAV2C876_9ROSI</name>
<dbReference type="PROSITE" id="PS50011">
    <property type="entry name" value="PROTEIN_KINASE_DOM"/>
    <property type="match status" value="1"/>
</dbReference>
<dbReference type="InterPro" id="IPR010632">
    <property type="entry name" value="DUF1221"/>
</dbReference>
<evidence type="ECO:0000256" key="1">
    <source>
        <dbReference type="SAM" id="MobiDB-lite"/>
    </source>
</evidence>
<feature type="domain" description="Protein kinase" evidence="2">
    <location>
        <begin position="240"/>
        <end position="529"/>
    </location>
</feature>
<dbReference type="Proteomes" id="UP001497516">
    <property type="component" value="Chromosome 1"/>
</dbReference>
<dbReference type="InterPro" id="IPR011009">
    <property type="entry name" value="Kinase-like_dom_sf"/>
</dbReference>
<keyword evidence="4" id="KW-1185">Reference proteome</keyword>
<protein>
    <recommendedName>
        <fullName evidence="2">Protein kinase domain-containing protein</fullName>
    </recommendedName>
</protein>
<sequence>MEQFRKMGEGLGSLKALMVFRDNIEINPRQCGLLFDMCNSAYETIAEELTQSLKFEERHMKWKVMEQPFREICRILKEVEGYIRLCLEAKSDEGLMLWSKALHLHHNRDCVEFHIHNLISAMPAAIEAIEIAGEFAGSDQEDTHRKRKLVTSKYQREWTDPKIFQLKFAKQYLVSNDLSSRLESAWNEDRWILLNKLKGKNSSFLSTTKQDRQLADLIVKRLEGNWKLFPSSILVGSRDYQVKRRLGGGSQFKEIQWLGGESFAVRHFFIDNVDPLVPEISRLSSLSHPNILQLLCGFADADKKECFLVTELMSCRDIGSYIKEICGSRNKRLPFSLPVAIDVMLQIARGMEYLHSERIHHGNLEPSNILVKPRTSSPAAGEGYLLVKLTGFGLSSVRNNTRKKSSSSPKSDTLSPFIWSAPEVLDEQEQNDQKQEQQVSLTISREKADVYSFAMVCFEILTGKVPFEDGHLQGERMSRNIRAGERPLFPSQTPKFVANFTKRCWHHDPNCRPDFSSICRILRYTKKFLLLTNTTINNNNPQQQLDAAAALSTPILDYVETDSKLARRFQSNVDALVPVSEVPFQMFAYKVAEMEKTRPSKLKETTSESSGSDRASMSGDEATFVEVESFPSPIPSPDRINSSSCSSSRRILSSSPEAAGYKRSPVSSKRASSDPWKTSPKHTGTPKGRGVRPPPLGHSGSGRNLRMNSESQLLNMMSPRVTRKTTTGHASDSELT</sequence>
<dbReference type="Gene3D" id="1.10.510.10">
    <property type="entry name" value="Transferase(Phosphotransferase) domain 1"/>
    <property type="match status" value="1"/>
</dbReference>
<feature type="compositionally biased region" description="Basic and acidic residues" evidence="1">
    <location>
        <begin position="596"/>
        <end position="606"/>
    </location>
</feature>
<dbReference type="AlphaFoldDB" id="A0AAV2C876"/>
<dbReference type="Pfam" id="PF06760">
    <property type="entry name" value="DUF1221"/>
    <property type="match status" value="1"/>
</dbReference>
<reference evidence="3 4" key="1">
    <citation type="submission" date="2024-04" db="EMBL/GenBank/DDBJ databases">
        <authorList>
            <person name="Fracassetti M."/>
        </authorList>
    </citation>
    <scope>NUCLEOTIDE SEQUENCE [LARGE SCALE GENOMIC DNA]</scope>
</reference>
<dbReference type="InterPro" id="IPR051681">
    <property type="entry name" value="Ser/Thr_Kinases-Pseudokinases"/>
</dbReference>
<dbReference type="GO" id="GO:0005524">
    <property type="term" value="F:ATP binding"/>
    <property type="evidence" value="ECO:0007669"/>
    <property type="project" value="InterPro"/>
</dbReference>
<dbReference type="PANTHER" id="PTHR44329">
    <property type="entry name" value="SERINE/THREONINE-PROTEIN KINASE TNNI3K-RELATED"/>
    <property type="match status" value="1"/>
</dbReference>
<evidence type="ECO:0000259" key="2">
    <source>
        <dbReference type="PROSITE" id="PS50011"/>
    </source>
</evidence>
<dbReference type="Pfam" id="PF07714">
    <property type="entry name" value="PK_Tyr_Ser-Thr"/>
    <property type="match status" value="1"/>
</dbReference>
<feature type="compositionally biased region" description="Low complexity" evidence="1">
    <location>
        <begin position="637"/>
        <end position="656"/>
    </location>
</feature>
<organism evidence="3 4">
    <name type="scientific">Linum trigynum</name>
    <dbReference type="NCBI Taxonomy" id="586398"/>
    <lineage>
        <taxon>Eukaryota</taxon>
        <taxon>Viridiplantae</taxon>
        <taxon>Streptophyta</taxon>
        <taxon>Embryophyta</taxon>
        <taxon>Tracheophyta</taxon>
        <taxon>Spermatophyta</taxon>
        <taxon>Magnoliopsida</taxon>
        <taxon>eudicotyledons</taxon>
        <taxon>Gunneridae</taxon>
        <taxon>Pentapetalae</taxon>
        <taxon>rosids</taxon>
        <taxon>fabids</taxon>
        <taxon>Malpighiales</taxon>
        <taxon>Linaceae</taxon>
        <taxon>Linum</taxon>
    </lineage>
</organism>
<dbReference type="InterPro" id="IPR000719">
    <property type="entry name" value="Prot_kinase_dom"/>
</dbReference>
<evidence type="ECO:0000313" key="3">
    <source>
        <dbReference type="EMBL" id="CAL1352545.1"/>
    </source>
</evidence>